<dbReference type="EMBL" id="CP006868">
    <property type="protein sequence ID" value="UXD22578.1"/>
    <property type="molecule type" value="Genomic_DNA"/>
</dbReference>
<accession>A0A977PL24</accession>
<sequence>MEELLRGLEEALGESRFKLVKGKRRMESLPDVVVTAFHHFGAVALAAAKLCTVLEDLGILPEGSWEECFWAGAVHDYEKVLEADVLERISEISSIPRERLDLLASCTEAGYAVDRRTRVTCYVLMLSDYWASQRSLTSYLPSDKRYLTALKALERQGLRIIPVYSGMPRAIMAASSEDLVKLFSDKGWLVLFSYADGLLLVGDKSSEDVSREEIAEILLKVMKTSLEGGEAQKQTMEKSLSPFKKLATRVEELEGLSKEELRKEFHSITTGKGEKKDIVPILAIAYEKGYEDLVNEIREYVLKNKKKLQVRALIGNPYYFENVIKQGLVEQFLEEVRNSESPVKESLLAMALTFYSKNKIYKNVEKLLDSRLKELQTKKYYTPLVFAEVLGILLKRPELLEKSIEELGKESKEDTGLRAFAKYLACNAFSSPILKGKCDLPKEVGRCYICGAPIYSKTFTFSSYFTYAFGSKGGVEIYTPRQKPFVSIDSGQRYAKERYICPACAFEGTLLNYKLSSPFAAFAVHPSTSVDLMKYMIKKMKPVVRSTLFDLCRGRVEEEGKGEEPLIDYAHALALLKIEGLKKDEKGFGAHGAAIAKFLAIAGFALERSSGGQMALTWEIPLNMSSEPVSAPQLPTWLVPIIDFSLREGDSLAPLVHVLKAWAYKACMTKDSNELRETFLAPAPHTLLFLLTPPKSLREEMYKDRTNKTFFKFWKHYSYILKEVSEVEKLLRDEDRLLPKLWSYAYALAPAFKDKNVSKHKVQDPLRTALYRFADYLEMGLNVEDAIELASSAAQEDAERSLGNVEIKESVKGILKFVYNYINSMNPSKRRQFFEDILDTVYIFTKKVVLGGEKK</sequence>
<gene>
    <name evidence="1" type="ORF">IPA_06400</name>
</gene>
<dbReference type="Proteomes" id="UP001063698">
    <property type="component" value="Chromosome"/>
</dbReference>
<keyword evidence="2" id="KW-1185">Reference proteome</keyword>
<evidence type="ECO:0000313" key="1">
    <source>
        <dbReference type="EMBL" id="UXD22578.1"/>
    </source>
</evidence>
<proteinExistence type="predicted"/>
<dbReference type="KEGG" id="ipc:IPA_06400"/>
<evidence type="ECO:0000313" key="2">
    <source>
        <dbReference type="Proteomes" id="UP001063698"/>
    </source>
</evidence>
<protein>
    <submittedName>
        <fullName evidence="1">Uncharacterized protein</fullName>
    </submittedName>
</protein>
<dbReference type="AlphaFoldDB" id="A0A977PL24"/>
<reference evidence="1" key="1">
    <citation type="submission" date="2013-11" db="EMBL/GenBank/DDBJ databases">
        <title>Comparative genomics of Ignicoccus.</title>
        <authorList>
            <person name="Podar M."/>
        </authorList>
    </citation>
    <scope>NUCLEOTIDE SEQUENCE</scope>
    <source>
        <strain evidence="1">DSM 13166</strain>
    </source>
</reference>
<organism evidence="1 2">
    <name type="scientific">Ignicoccus pacificus DSM 13166</name>
    <dbReference type="NCBI Taxonomy" id="940294"/>
    <lineage>
        <taxon>Archaea</taxon>
        <taxon>Thermoproteota</taxon>
        <taxon>Thermoprotei</taxon>
        <taxon>Desulfurococcales</taxon>
        <taxon>Desulfurococcaceae</taxon>
        <taxon>Ignicoccus</taxon>
    </lineage>
</organism>
<name>A0A977PL24_9CREN</name>